<dbReference type="InterPro" id="IPR011989">
    <property type="entry name" value="ARM-like"/>
</dbReference>
<dbReference type="Gene3D" id="1.25.10.10">
    <property type="entry name" value="Leucine-rich Repeat Variant"/>
    <property type="match status" value="1"/>
</dbReference>
<dbReference type="AlphaFoldDB" id="A0A9J6EPG4"/>
<dbReference type="Pfam" id="PF00514">
    <property type="entry name" value="Arm"/>
    <property type="match status" value="1"/>
</dbReference>
<keyword evidence="5" id="KW-0965">Cell junction</keyword>
<dbReference type="GO" id="GO:0005634">
    <property type="term" value="C:nucleus"/>
    <property type="evidence" value="ECO:0007669"/>
    <property type="project" value="TreeGrafter"/>
</dbReference>
<keyword evidence="4" id="KW-0130">Cell adhesion</keyword>
<reference evidence="7" key="1">
    <citation type="journal article" date="2020" name="Cell">
        <title>Large-Scale Comparative Analyses of Tick Genomes Elucidate Their Genetic Diversity and Vector Capacities.</title>
        <authorList>
            <consortium name="Tick Genome and Microbiome Consortium (TIGMIC)"/>
            <person name="Jia N."/>
            <person name="Wang J."/>
            <person name="Shi W."/>
            <person name="Du L."/>
            <person name="Sun Y."/>
            <person name="Zhan W."/>
            <person name="Jiang J.F."/>
            <person name="Wang Q."/>
            <person name="Zhang B."/>
            <person name="Ji P."/>
            <person name="Bell-Sakyi L."/>
            <person name="Cui X.M."/>
            <person name="Yuan T.T."/>
            <person name="Jiang B.G."/>
            <person name="Yang W.F."/>
            <person name="Lam T.T."/>
            <person name="Chang Q.C."/>
            <person name="Ding S.J."/>
            <person name="Wang X.J."/>
            <person name="Zhu J.G."/>
            <person name="Ruan X.D."/>
            <person name="Zhao L."/>
            <person name="Wei J.T."/>
            <person name="Ye R.Z."/>
            <person name="Que T.C."/>
            <person name="Du C.H."/>
            <person name="Zhou Y.H."/>
            <person name="Cheng J.X."/>
            <person name="Dai P.F."/>
            <person name="Guo W.B."/>
            <person name="Han X.H."/>
            <person name="Huang E.J."/>
            <person name="Li L.F."/>
            <person name="Wei W."/>
            <person name="Gao Y.C."/>
            <person name="Liu J.Z."/>
            <person name="Shao H.Z."/>
            <person name="Wang X."/>
            <person name="Wang C.C."/>
            <person name="Yang T.C."/>
            <person name="Huo Q.B."/>
            <person name="Li W."/>
            <person name="Chen H.Y."/>
            <person name="Chen S.E."/>
            <person name="Zhou L.G."/>
            <person name="Ni X.B."/>
            <person name="Tian J.H."/>
            <person name="Sheng Y."/>
            <person name="Liu T."/>
            <person name="Pan Y.S."/>
            <person name="Xia L.Y."/>
            <person name="Li J."/>
            <person name="Zhao F."/>
            <person name="Cao W.C."/>
        </authorList>
    </citation>
    <scope>NUCLEOTIDE SEQUENCE</scope>
    <source>
        <strain evidence="7">Rmic-2018</strain>
    </source>
</reference>
<name>A0A9J6EPG4_RHIMP</name>
<reference evidence="7" key="2">
    <citation type="submission" date="2021-09" db="EMBL/GenBank/DDBJ databases">
        <authorList>
            <person name="Jia N."/>
            <person name="Wang J."/>
            <person name="Shi W."/>
            <person name="Du L."/>
            <person name="Sun Y."/>
            <person name="Zhan W."/>
            <person name="Jiang J."/>
            <person name="Wang Q."/>
            <person name="Zhang B."/>
            <person name="Ji P."/>
            <person name="Sakyi L.B."/>
            <person name="Cui X."/>
            <person name="Yuan T."/>
            <person name="Jiang B."/>
            <person name="Yang W."/>
            <person name="Lam T.T.-Y."/>
            <person name="Chang Q."/>
            <person name="Ding S."/>
            <person name="Wang X."/>
            <person name="Zhu J."/>
            <person name="Ruan X."/>
            <person name="Zhao L."/>
            <person name="Wei J."/>
            <person name="Que T."/>
            <person name="Du C."/>
            <person name="Cheng J."/>
            <person name="Dai P."/>
            <person name="Han X."/>
            <person name="Huang E."/>
            <person name="Gao Y."/>
            <person name="Liu J."/>
            <person name="Shao H."/>
            <person name="Ye R."/>
            <person name="Li L."/>
            <person name="Wei W."/>
            <person name="Wang X."/>
            <person name="Wang C."/>
            <person name="Huo Q."/>
            <person name="Li W."/>
            <person name="Guo W."/>
            <person name="Chen H."/>
            <person name="Chen S."/>
            <person name="Zhou L."/>
            <person name="Zhou L."/>
            <person name="Ni X."/>
            <person name="Tian J."/>
            <person name="Zhou Y."/>
            <person name="Sheng Y."/>
            <person name="Liu T."/>
            <person name="Pan Y."/>
            <person name="Xia L."/>
            <person name="Li J."/>
            <person name="Zhao F."/>
            <person name="Cao W."/>
        </authorList>
    </citation>
    <scope>NUCLEOTIDE SEQUENCE</scope>
    <source>
        <strain evidence="7">Rmic-2018</strain>
        <tissue evidence="7">Larvae</tissue>
    </source>
</reference>
<comment type="similarity">
    <text evidence="2">Belongs to the beta-catenin family.</text>
</comment>
<dbReference type="Proteomes" id="UP000821866">
    <property type="component" value="Chromosome 11"/>
</dbReference>
<feature type="repeat" description="ARM" evidence="6">
    <location>
        <begin position="17"/>
        <end position="54"/>
    </location>
</feature>
<accession>A0A9J6EPG4</accession>
<evidence type="ECO:0000256" key="5">
    <source>
        <dbReference type="ARBA" id="ARBA00022949"/>
    </source>
</evidence>
<dbReference type="GO" id="GO:0005886">
    <property type="term" value="C:plasma membrane"/>
    <property type="evidence" value="ECO:0007669"/>
    <property type="project" value="TreeGrafter"/>
</dbReference>
<evidence type="ECO:0000256" key="3">
    <source>
        <dbReference type="ARBA" id="ARBA00022737"/>
    </source>
</evidence>
<evidence type="ECO:0000313" key="7">
    <source>
        <dbReference type="EMBL" id="KAH8036322.1"/>
    </source>
</evidence>
<keyword evidence="8" id="KW-1185">Reference proteome</keyword>
<evidence type="ECO:0000313" key="8">
    <source>
        <dbReference type="Proteomes" id="UP000821866"/>
    </source>
</evidence>
<evidence type="ECO:0000256" key="4">
    <source>
        <dbReference type="ARBA" id="ARBA00022889"/>
    </source>
</evidence>
<dbReference type="VEuPathDB" id="VectorBase:LOC119181307"/>
<proteinExistence type="inferred from homology"/>
<dbReference type="InterPro" id="IPR016024">
    <property type="entry name" value="ARM-type_fold"/>
</dbReference>
<dbReference type="GO" id="GO:0098609">
    <property type="term" value="P:cell-cell adhesion"/>
    <property type="evidence" value="ECO:0007669"/>
    <property type="project" value="InterPro"/>
</dbReference>
<dbReference type="InterPro" id="IPR000225">
    <property type="entry name" value="Armadillo"/>
</dbReference>
<dbReference type="PANTHER" id="PTHR10372">
    <property type="entry name" value="PLAKOPHILLIN-RELATED"/>
    <property type="match status" value="1"/>
</dbReference>
<sequence>MFVLPSIDIRAAVRKDRGLPVLVELLRMEVDRVVCAVATALRNLAMDQRNKELIGKYAMSDLVQKLPNGNPQHDVGTSDDTIAAVLATLNEVIVRNSDFARSLLEAGGVTRLTYITKQKGRFSARVVKFTSQVRVICLHLVAVCLM</sequence>
<keyword evidence="3" id="KW-0677">Repeat</keyword>
<dbReference type="SUPFAM" id="SSF48371">
    <property type="entry name" value="ARM repeat"/>
    <property type="match status" value="1"/>
</dbReference>
<dbReference type="PANTHER" id="PTHR10372:SF27">
    <property type="entry name" value="ADHERENS JUNCTION PROTEIN P120"/>
    <property type="match status" value="1"/>
</dbReference>
<dbReference type="GO" id="GO:0005737">
    <property type="term" value="C:cytoplasm"/>
    <property type="evidence" value="ECO:0007669"/>
    <property type="project" value="TreeGrafter"/>
</dbReference>
<gene>
    <name evidence="7" type="ORF">HPB51_024888</name>
</gene>
<dbReference type="SMART" id="SM00185">
    <property type="entry name" value="ARM"/>
    <property type="match status" value="1"/>
</dbReference>
<evidence type="ECO:0000256" key="1">
    <source>
        <dbReference type="ARBA" id="ARBA00004282"/>
    </source>
</evidence>
<dbReference type="PROSITE" id="PS50176">
    <property type="entry name" value="ARM_REPEAT"/>
    <property type="match status" value="1"/>
</dbReference>
<comment type="subcellular location">
    <subcellularLocation>
        <location evidence="1">Cell junction</location>
    </subcellularLocation>
</comment>
<dbReference type="EMBL" id="JABSTU010000003">
    <property type="protein sequence ID" value="KAH8036322.1"/>
    <property type="molecule type" value="Genomic_DNA"/>
</dbReference>
<protein>
    <submittedName>
        <fullName evidence="7">Uncharacterized protein</fullName>
    </submittedName>
</protein>
<dbReference type="GO" id="GO:0005912">
    <property type="term" value="C:adherens junction"/>
    <property type="evidence" value="ECO:0007669"/>
    <property type="project" value="TreeGrafter"/>
</dbReference>
<evidence type="ECO:0000256" key="6">
    <source>
        <dbReference type="PROSITE-ProRule" id="PRU00259"/>
    </source>
</evidence>
<organism evidence="7 8">
    <name type="scientific">Rhipicephalus microplus</name>
    <name type="common">Cattle tick</name>
    <name type="synonym">Boophilus microplus</name>
    <dbReference type="NCBI Taxonomy" id="6941"/>
    <lineage>
        <taxon>Eukaryota</taxon>
        <taxon>Metazoa</taxon>
        <taxon>Ecdysozoa</taxon>
        <taxon>Arthropoda</taxon>
        <taxon>Chelicerata</taxon>
        <taxon>Arachnida</taxon>
        <taxon>Acari</taxon>
        <taxon>Parasitiformes</taxon>
        <taxon>Ixodida</taxon>
        <taxon>Ixodoidea</taxon>
        <taxon>Ixodidae</taxon>
        <taxon>Rhipicephalinae</taxon>
        <taxon>Rhipicephalus</taxon>
        <taxon>Boophilus</taxon>
    </lineage>
</organism>
<comment type="caution">
    <text evidence="7">The sequence shown here is derived from an EMBL/GenBank/DDBJ whole genome shotgun (WGS) entry which is preliminary data.</text>
</comment>
<dbReference type="InterPro" id="IPR028435">
    <property type="entry name" value="Plakophilin/d_Catenin"/>
</dbReference>
<evidence type="ECO:0000256" key="2">
    <source>
        <dbReference type="ARBA" id="ARBA00005462"/>
    </source>
</evidence>